<protein>
    <submittedName>
        <fullName evidence="2">Uncharacterized protein</fullName>
    </submittedName>
</protein>
<evidence type="ECO:0000313" key="2">
    <source>
        <dbReference type="EMBL" id="KYQ56961.1"/>
    </source>
</evidence>
<reference evidence="2 3" key="1">
    <citation type="submission" date="2015-09" db="EMBL/GenBank/DDBJ databases">
        <title>Trachymyrmex zeteki WGS genome.</title>
        <authorList>
            <person name="Nygaard S."/>
            <person name="Hu H."/>
            <person name="Boomsma J."/>
            <person name="Zhang G."/>
        </authorList>
    </citation>
    <scope>NUCLEOTIDE SEQUENCE [LARGE SCALE GENOMIC DNA]</scope>
    <source>
        <strain evidence="2">Tzet28-1</strain>
        <tissue evidence="2">Whole body</tissue>
    </source>
</reference>
<sequence length="62" mass="6538">MGAANEVVSSGTCAGGPVCLPDCLPIYLPTYLASFINRGIPPVKHSRQHNRAAVGEPGFSRR</sequence>
<evidence type="ECO:0000256" key="1">
    <source>
        <dbReference type="SAM" id="MobiDB-lite"/>
    </source>
</evidence>
<feature type="region of interest" description="Disordered" evidence="1">
    <location>
        <begin position="41"/>
        <end position="62"/>
    </location>
</feature>
<evidence type="ECO:0000313" key="3">
    <source>
        <dbReference type="Proteomes" id="UP000075809"/>
    </source>
</evidence>
<proteinExistence type="predicted"/>
<dbReference type="EMBL" id="KQ982383">
    <property type="protein sequence ID" value="KYQ56961.1"/>
    <property type="molecule type" value="Genomic_DNA"/>
</dbReference>
<keyword evidence="3" id="KW-1185">Reference proteome</keyword>
<name>A0A151X9B4_9HYME</name>
<accession>A0A151X9B4</accession>
<organism evidence="2 3">
    <name type="scientific">Mycetomoellerius zeteki</name>
    <dbReference type="NCBI Taxonomy" id="64791"/>
    <lineage>
        <taxon>Eukaryota</taxon>
        <taxon>Metazoa</taxon>
        <taxon>Ecdysozoa</taxon>
        <taxon>Arthropoda</taxon>
        <taxon>Hexapoda</taxon>
        <taxon>Insecta</taxon>
        <taxon>Pterygota</taxon>
        <taxon>Neoptera</taxon>
        <taxon>Endopterygota</taxon>
        <taxon>Hymenoptera</taxon>
        <taxon>Apocrita</taxon>
        <taxon>Aculeata</taxon>
        <taxon>Formicoidea</taxon>
        <taxon>Formicidae</taxon>
        <taxon>Myrmicinae</taxon>
        <taxon>Mycetomoellerius</taxon>
    </lineage>
</organism>
<gene>
    <name evidence="2" type="ORF">ALC60_04165</name>
</gene>
<dbReference type="AlphaFoldDB" id="A0A151X9B4"/>
<dbReference type="Proteomes" id="UP000075809">
    <property type="component" value="Unassembled WGS sequence"/>
</dbReference>